<feature type="compositionally biased region" description="Acidic residues" evidence="2">
    <location>
        <begin position="266"/>
        <end position="281"/>
    </location>
</feature>
<evidence type="ECO:0000313" key="4">
    <source>
        <dbReference type="Proteomes" id="UP000723463"/>
    </source>
</evidence>
<gene>
    <name evidence="3" type="ORF">EC957_006465</name>
</gene>
<protein>
    <submittedName>
        <fullName evidence="3">Uncharacterized protein</fullName>
    </submittedName>
</protein>
<feature type="compositionally biased region" description="Low complexity" evidence="2">
    <location>
        <begin position="352"/>
        <end position="365"/>
    </location>
</feature>
<sequence>MPRTAAPSGSSRVKKSRVEPTPFTVDNNEQDDVGWADVAEEEDAEEEEEEEEEREEEGSTEDEKEDDGTEGGNNKTASDKKKTDWLVAQLCKPDVYLVLQGRNPSTTRKTPQSTIHKKLANAFTARYPKESPMNASAVKNKIASLKRAFRKANTMATQSGFGNKDDEGWKKAIKKRFQYYFDMKDYWSVAWTGDVPQYVDSTANLDDDIVTDDAARRPQVFPRRLPASSHGPIDLTQDPGASSQGVTSSHIQEHDQHDATERVDEFDASGPEEQEEEEEDAPLLRRNRPARHQSQGPPTVHPIATRLTSGALPPSPHASRSVPAGASRMQMPAPARGRRSVTPASAQPSRASTSNSTMNNPTNFSDLGDMFRAGMVSDRQIREQELILRREALALQKEETEHRKKMEDARLQLERERMELEAESRRQQQANELAVKMEEIKTQREIKLRSMELQAELNRREQRKQFTPSPLPQPRPVTTGSTSTSPSSIFKKLSSDSKKDTEE</sequence>
<comment type="caution">
    <text evidence="3">The sequence shown here is derived from an EMBL/GenBank/DDBJ whole genome shotgun (WGS) entry which is preliminary data.</text>
</comment>
<proteinExistence type="predicted"/>
<keyword evidence="1" id="KW-0175">Coiled coil</keyword>
<feature type="compositionally biased region" description="Low complexity" evidence="2">
    <location>
        <begin position="478"/>
        <end position="488"/>
    </location>
</feature>
<feature type="compositionally biased region" description="Acidic residues" evidence="2">
    <location>
        <begin position="28"/>
        <end position="69"/>
    </location>
</feature>
<dbReference type="EMBL" id="JAAAXW010000299">
    <property type="protein sequence ID" value="KAF9538543.1"/>
    <property type="molecule type" value="Genomic_DNA"/>
</dbReference>
<keyword evidence="4" id="KW-1185">Reference proteome</keyword>
<feature type="compositionally biased region" description="Polar residues" evidence="2">
    <location>
        <begin position="239"/>
        <end position="250"/>
    </location>
</feature>
<feature type="region of interest" description="Disordered" evidence="2">
    <location>
        <begin position="1"/>
        <end position="84"/>
    </location>
</feature>
<feature type="compositionally biased region" description="Basic and acidic residues" evidence="2">
    <location>
        <begin position="251"/>
        <end position="265"/>
    </location>
</feature>
<feature type="region of interest" description="Disordered" evidence="2">
    <location>
        <begin position="210"/>
        <end position="366"/>
    </location>
</feature>
<organism evidence="3 4">
    <name type="scientific">Mortierella hygrophila</name>
    <dbReference type="NCBI Taxonomy" id="979708"/>
    <lineage>
        <taxon>Eukaryota</taxon>
        <taxon>Fungi</taxon>
        <taxon>Fungi incertae sedis</taxon>
        <taxon>Mucoromycota</taxon>
        <taxon>Mortierellomycotina</taxon>
        <taxon>Mortierellomycetes</taxon>
        <taxon>Mortierellales</taxon>
        <taxon>Mortierellaceae</taxon>
        <taxon>Mortierella</taxon>
    </lineage>
</organism>
<feature type="region of interest" description="Disordered" evidence="2">
    <location>
        <begin position="453"/>
        <end position="503"/>
    </location>
</feature>
<evidence type="ECO:0000313" key="3">
    <source>
        <dbReference type="EMBL" id="KAF9538543.1"/>
    </source>
</evidence>
<dbReference type="AlphaFoldDB" id="A0A9P6JYJ0"/>
<reference evidence="3" key="1">
    <citation type="journal article" date="2020" name="Fungal Divers.">
        <title>Resolving the Mortierellaceae phylogeny through synthesis of multi-gene phylogenetics and phylogenomics.</title>
        <authorList>
            <person name="Vandepol N."/>
            <person name="Liber J."/>
            <person name="Desiro A."/>
            <person name="Na H."/>
            <person name="Kennedy M."/>
            <person name="Barry K."/>
            <person name="Grigoriev I.V."/>
            <person name="Miller A.N."/>
            <person name="O'Donnell K."/>
            <person name="Stajich J.E."/>
            <person name="Bonito G."/>
        </authorList>
    </citation>
    <scope>NUCLEOTIDE SEQUENCE</scope>
    <source>
        <strain evidence="3">NRRL 2591</strain>
    </source>
</reference>
<evidence type="ECO:0000256" key="1">
    <source>
        <dbReference type="SAM" id="Coils"/>
    </source>
</evidence>
<feature type="compositionally biased region" description="Polar residues" evidence="2">
    <location>
        <begin position="342"/>
        <end position="351"/>
    </location>
</feature>
<accession>A0A9P6JYJ0</accession>
<name>A0A9P6JYJ0_9FUNG</name>
<evidence type="ECO:0000256" key="2">
    <source>
        <dbReference type="SAM" id="MobiDB-lite"/>
    </source>
</evidence>
<dbReference type="Proteomes" id="UP000723463">
    <property type="component" value="Unassembled WGS sequence"/>
</dbReference>
<feature type="compositionally biased region" description="Basic and acidic residues" evidence="2">
    <location>
        <begin position="493"/>
        <end position="503"/>
    </location>
</feature>
<feature type="coiled-coil region" evidence="1">
    <location>
        <begin position="392"/>
        <end position="433"/>
    </location>
</feature>